<proteinExistence type="predicted"/>
<name>A0A9N9RPE7_9DIPT</name>
<reference evidence="3" key="2">
    <citation type="submission" date="2022-10" db="EMBL/GenBank/DDBJ databases">
        <authorList>
            <consortium name="ENA_rothamsted_submissions"/>
            <consortium name="culmorum"/>
            <person name="King R."/>
        </authorList>
    </citation>
    <scope>NUCLEOTIDE SEQUENCE</scope>
</reference>
<evidence type="ECO:0000313" key="3">
    <source>
        <dbReference type="EMBL" id="CAG9800647.1"/>
    </source>
</evidence>
<feature type="compositionally biased region" description="Polar residues" evidence="1">
    <location>
        <begin position="190"/>
        <end position="203"/>
    </location>
</feature>
<reference evidence="3" key="1">
    <citation type="submission" date="2022-01" db="EMBL/GenBank/DDBJ databases">
        <authorList>
            <person name="King R."/>
        </authorList>
    </citation>
    <scope>NUCLEOTIDE SEQUENCE</scope>
</reference>
<dbReference type="Proteomes" id="UP001153620">
    <property type="component" value="Chromosome 1"/>
</dbReference>
<dbReference type="AlphaFoldDB" id="A0A9N9RPE7"/>
<evidence type="ECO:0000256" key="2">
    <source>
        <dbReference type="SAM" id="SignalP"/>
    </source>
</evidence>
<gene>
    <name evidence="3" type="ORF">CHIRRI_LOCUS3587</name>
</gene>
<dbReference type="OrthoDB" id="10643674at2759"/>
<protein>
    <submittedName>
        <fullName evidence="3">Uncharacterized protein</fullName>
    </submittedName>
</protein>
<feature type="region of interest" description="Disordered" evidence="1">
    <location>
        <begin position="122"/>
        <end position="161"/>
    </location>
</feature>
<feature type="region of interest" description="Disordered" evidence="1">
    <location>
        <begin position="190"/>
        <end position="221"/>
    </location>
</feature>
<accession>A0A9N9RPE7</accession>
<evidence type="ECO:0000256" key="1">
    <source>
        <dbReference type="SAM" id="MobiDB-lite"/>
    </source>
</evidence>
<keyword evidence="4" id="KW-1185">Reference proteome</keyword>
<feature type="chain" id="PRO_5040291015" evidence="2">
    <location>
        <begin position="21"/>
        <end position="262"/>
    </location>
</feature>
<sequence length="262" mass="28424">MMRFIEVAVVALVIIQNANSIPQFGQSFASSSITDSSGKVLSKSVYTDSTGKQIINGIPQLDVDLLPPFLPNQIPGLDLPASSSPFSKPVISIPSIDVEPPLLPNDEQDLTPLKIVAATQRPTTTTQRLTTTTQRLTTTTQRPTTTTQKLTTTTQRPTTTTSLRTTQKTFAAPKIAPVQQRPVKTNFVQNSFDSGASQNSLNDGSYRVKGDDGSYRYKGSDDGSYKVKGNDGLYRPKGNLGTYVHYNSGAYVADDRGKYRGI</sequence>
<organism evidence="3 4">
    <name type="scientific">Chironomus riparius</name>
    <dbReference type="NCBI Taxonomy" id="315576"/>
    <lineage>
        <taxon>Eukaryota</taxon>
        <taxon>Metazoa</taxon>
        <taxon>Ecdysozoa</taxon>
        <taxon>Arthropoda</taxon>
        <taxon>Hexapoda</taxon>
        <taxon>Insecta</taxon>
        <taxon>Pterygota</taxon>
        <taxon>Neoptera</taxon>
        <taxon>Endopterygota</taxon>
        <taxon>Diptera</taxon>
        <taxon>Nematocera</taxon>
        <taxon>Chironomoidea</taxon>
        <taxon>Chironomidae</taxon>
        <taxon>Chironominae</taxon>
        <taxon>Chironomus</taxon>
    </lineage>
</organism>
<feature type="signal peptide" evidence="2">
    <location>
        <begin position="1"/>
        <end position="20"/>
    </location>
</feature>
<evidence type="ECO:0000313" key="4">
    <source>
        <dbReference type="Proteomes" id="UP001153620"/>
    </source>
</evidence>
<keyword evidence="2" id="KW-0732">Signal</keyword>
<dbReference type="EMBL" id="OU895877">
    <property type="protein sequence ID" value="CAG9800647.1"/>
    <property type="molecule type" value="Genomic_DNA"/>
</dbReference>
<feature type="compositionally biased region" description="Basic and acidic residues" evidence="1">
    <location>
        <begin position="206"/>
        <end position="221"/>
    </location>
</feature>